<dbReference type="Proteomes" id="UP000799438">
    <property type="component" value="Unassembled WGS sequence"/>
</dbReference>
<keyword evidence="1" id="KW-0677">Repeat</keyword>
<reference evidence="5" key="1">
    <citation type="journal article" date="2020" name="Stud. Mycol.">
        <title>101 Dothideomycetes genomes: a test case for predicting lifestyles and emergence of pathogens.</title>
        <authorList>
            <person name="Haridas S."/>
            <person name="Albert R."/>
            <person name="Binder M."/>
            <person name="Bloem J."/>
            <person name="Labutti K."/>
            <person name="Salamov A."/>
            <person name="Andreopoulos B."/>
            <person name="Baker S."/>
            <person name="Barry K."/>
            <person name="Bills G."/>
            <person name="Bluhm B."/>
            <person name="Cannon C."/>
            <person name="Castanera R."/>
            <person name="Culley D."/>
            <person name="Daum C."/>
            <person name="Ezra D."/>
            <person name="Gonzalez J."/>
            <person name="Henrissat B."/>
            <person name="Kuo A."/>
            <person name="Liang C."/>
            <person name="Lipzen A."/>
            <person name="Lutzoni F."/>
            <person name="Magnuson J."/>
            <person name="Mondo S."/>
            <person name="Nolan M."/>
            <person name="Ohm R."/>
            <person name="Pangilinan J."/>
            <person name="Park H.-J."/>
            <person name="Ramirez L."/>
            <person name="Alfaro M."/>
            <person name="Sun H."/>
            <person name="Tritt A."/>
            <person name="Yoshinaga Y."/>
            <person name="Zwiers L.-H."/>
            <person name="Turgeon B."/>
            <person name="Goodwin S."/>
            <person name="Spatafora J."/>
            <person name="Crous P."/>
            <person name="Grigoriev I."/>
        </authorList>
    </citation>
    <scope>NUCLEOTIDE SEQUENCE</scope>
    <source>
        <strain evidence="5">CBS 121167</strain>
    </source>
</reference>
<evidence type="ECO:0000256" key="1">
    <source>
        <dbReference type="ARBA" id="ARBA00022737"/>
    </source>
</evidence>
<evidence type="ECO:0000313" key="6">
    <source>
        <dbReference type="Proteomes" id="UP000799438"/>
    </source>
</evidence>
<sequence length="1162" mass="129447">MSEVPDTGISVVWEAPEGKSVVESVIHLLEIAHPNHSSAEQTWTQRTAQNPRSEPSSVGAKPRSRTQAKSTERVRYATSEDEVASDYETDKGHYQRPIFWPADLLPNDCPKARIITWGYDSKITNHFMDQTNKNNIFSHGKDLLFALDRERKIDKPLIFVAHSLGGIMALAISFQSSEKEISNFVNSTAAVVFLGTPQRGSANFANLGDIARKAASFVGMGTNPLILDSLGLKNSDLERCQDSFTNLWRILDFRVKTFQEPNAVTSVGVGLLNEKVVPNISSCLGDPREHAESIEANHMEMCRFSGTDDPNYRKVGGGGLERWPTFTAEEKACLQSLSFTELDTRYHTIDTPLAGTCDWLFELLEYKNWQSRENLNNHHGLLWIKGKPGSGKSKIIKEALHRLRLEAGEEEIYTASFFFNARGGELAKSPLGLYRSLVHQLLCQSPSQLSSFLGRYRRKSDTLGSDWEWHSTELEEVILNMFSNPRMDATTLFIDALDECADDKMRCVTGFLEKLTDHAFINGVPLNVCITSRDYPTVCLTFCSEIAMQDGNGTDIKLYVEQKLSKHDQSLQPLESAIIEKSAGVFLWVVLVRNVLEKQIRSLSKGLVEVKMHHHSVIQDSPLDETDSLHANPGSLFQDRDEDRIVQFIHESVREFFLNGDGFHVFGQQTKIDPTGTGHLTIMETCLDFIKITELDTFIQGHAEAKTSKSKTLRSILADSSGSLSSRSDDLSEASFATSASSSLYENKRATSIPQVKSAASSDLDYDLVDHDEISTSSAVPNSRHLGSKKKPAQGVQKINASSSISLKGSKPVSHDHANAESLEGESVLQNWLGDLESISSDMVHRTFSHQQSNTGHSEELKEYPQFLLYAENHLLDHAILATKFEIFVKKDNWKRWLALKENMPQDTTMLYHACTLNLFSWVEALLDMGENCNIEGGKLQFPLHVAVKLGQNQIISLLLEHGANVYSKDTKGRTAIHFAAASSNRSSVSKILNAMGRQGHFPNSDREKVVKSQRSKGIGSDGNYNIGGIPINYALNGNFMLRWPNVVSSLDTSLRTPLHFATQNSHAGALRELLRRGAYVNVQDKHGDTPLHLACRRDRPVLSVCEALLEAGGWFNNRNHKGDSPLTIAKKSGRDDLVQLITSHNNFLDSDSETEVFGRKK</sequence>
<dbReference type="OrthoDB" id="427518at2759"/>
<dbReference type="SUPFAM" id="SSF52540">
    <property type="entry name" value="P-loop containing nucleoside triphosphate hydrolases"/>
    <property type="match status" value="1"/>
</dbReference>
<dbReference type="Gene3D" id="3.40.50.300">
    <property type="entry name" value="P-loop containing nucleotide triphosphate hydrolases"/>
    <property type="match status" value="1"/>
</dbReference>
<dbReference type="SUPFAM" id="SSF53474">
    <property type="entry name" value="alpha/beta-Hydrolases"/>
    <property type="match status" value="1"/>
</dbReference>
<feature type="region of interest" description="Disordered" evidence="3">
    <location>
        <begin position="775"/>
        <end position="798"/>
    </location>
</feature>
<evidence type="ECO:0000259" key="4">
    <source>
        <dbReference type="Pfam" id="PF24883"/>
    </source>
</evidence>
<evidence type="ECO:0000256" key="2">
    <source>
        <dbReference type="PROSITE-ProRule" id="PRU00023"/>
    </source>
</evidence>
<proteinExistence type="predicted"/>
<evidence type="ECO:0000256" key="3">
    <source>
        <dbReference type="SAM" id="MobiDB-lite"/>
    </source>
</evidence>
<keyword evidence="6" id="KW-1185">Reference proteome</keyword>
<dbReference type="RefSeq" id="XP_033395612.1">
    <property type="nucleotide sequence ID" value="XM_033545231.1"/>
</dbReference>
<dbReference type="Gene3D" id="3.40.50.1820">
    <property type="entry name" value="alpha/beta hydrolase"/>
    <property type="match status" value="1"/>
</dbReference>
<name>A0A6A6B709_9PEZI</name>
<dbReference type="SUPFAM" id="SSF48403">
    <property type="entry name" value="Ankyrin repeat"/>
    <property type="match status" value="1"/>
</dbReference>
<dbReference type="AlphaFoldDB" id="A0A6A6B709"/>
<dbReference type="InterPro" id="IPR029058">
    <property type="entry name" value="AB_hydrolase_fold"/>
</dbReference>
<dbReference type="PANTHER" id="PTHR10039">
    <property type="entry name" value="AMELOGENIN"/>
    <property type="match status" value="1"/>
</dbReference>
<dbReference type="InterPro" id="IPR056884">
    <property type="entry name" value="NPHP3-like_N"/>
</dbReference>
<feature type="repeat" description="ANK" evidence="2">
    <location>
        <begin position="1054"/>
        <end position="1086"/>
    </location>
</feature>
<feature type="repeat" description="ANK" evidence="2">
    <location>
        <begin position="939"/>
        <end position="971"/>
    </location>
</feature>
<dbReference type="InterPro" id="IPR002110">
    <property type="entry name" value="Ankyrin_rpt"/>
</dbReference>
<evidence type="ECO:0000313" key="5">
    <source>
        <dbReference type="EMBL" id="KAF2139899.1"/>
    </source>
</evidence>
<dbReference type="Pfam" id="PF24883">
    <property type="entry name" value="NPHP3_N"/>
    <property type="match status" value="1"/>
</dbReference>
<accession>A0A6A6B709</accession>
<feature type="compositionally biased region" description="Polar residues" evidence="3">
    <location>
        <begin position="36"/>
        <end position="56"/>
    </location>
</feature>
<protein>
    <recommendedName>
        <fullName evidence="4">Nephrocystin 3-like N-terminal domain-containing protein</fullName>
    </recommendedName>
</protein>
<dbReference type="PROSITE" id="PS50088">
    <property type="entry name" value="ANK_REPEAT"/>
    <property type="match status" value="3"/>
</dbReference>
<dbReference type="GeneID" id="54302730"/>
<feature type="repeat" description="ANK" evidence="2">
    <location>
        <begin position="1087"/>
        <end position="1121"/>
    </location>
</feature>
<gene>
    <name evidence="5" type="ORF">K452DRAFT_335834</name>
</gene>
<organism evidence="5 6">
    <name type="scientific">Aplosporella prunicola CBS 121167</name>
    <dbReference type="NCBI Taxonomy" id="1176127"/>
    <lineage>
        <taxon>Eukaryota</taxon>
        <taxon>Fungi</taxon>
        <taxon>Dikarya</taxon>
        <taxon>Ascomycota</taxon>
        <taxon>Pezizomycotina</taxon>
        <taxon>Dothideomycetes</taxon>
        <taxon>Dothideomycetes incertae sedis</taxon>
        <taxon>Botryosphaeriales</taxon>
        <taxon>Aplosporellaceae</taxon>
        <taxon>Aplosporella</taxon>
    </lineage>
</organism>
<keyword evidence="2" id="KW-0040">ANK repeat</keyword>
<dbReference type="Pfam" id="PF12796">
    <property type="entry name" value="Ank_2"/>
    <property type="match status" value="2"/>
</dbReference>
<dbReference type="Gene3D" id="1.25.40.20">
    <property type="entry name" value="Ankyrin repeat-containing domain"/>
    <property type="match status" value="2"/>
</dbReference>
<dbReference type="SMART" id="SM00248">
    <property type="entry name" value="ANK"/>
    <property type="match status" value="6"/>
</dbReference>
<dbReference type="EMBL" id="ML995491">
    <property type="protein sequence ID" value="KAF2139899.1"/>
    <property type="molecule type" value="Genomic_DNA"/>
</dbReference>
<dbReference type="PANTHER" id="PTHR10039:SF5">
    <property type="entry name" value="NACHT DOMAIN-CONTAINING PROTEIN"/>
    <property type="match status" value="1"/>
</dbReference>
<dbReference type="InterPro" id="IPR027417">
    <property type="entry name" value="P-loop_NTPase"/>
</dbReference>
<dbReference type="PROSITE" id="PS50297">
    <property type="entry name" value="ANK_REP_REGION"/>
    <property type="match status" value="3"/>
</dbReference>
<feature type="domain" description="Nephrocystin 3-like N-terminal" evidence="4">
    <location>
        <begin position="355"/>
        <end position="533"/>
    </location>
</feature>
<dbReference type="InterPro" id="IPR036770">
    <property type="entry name" value="Ankyrin_rpt-contain_sf"/>
</dbReference>
<feature type="region of interest" description="Disordered" evidence="3">
    <location>
        <begin position="36"/>
        <end position="87"/>
    </location>
</feature>